<sequence>MHRALRLTSHPLVHRTFIRPHNLALPGYSVRCLQPLLTCPQSTRLLFDYHKDPSLVGQVRQNAADFTSDESKMKALFGFANLVFWDAFRSGGDKNLMAMHREWRKSLESMKQLLEADAKSTRSKWTKDEREAAHQLLFIVRSGTSIAVTILGLSVVGLGTLVWIAFIK</sequence>
<feature type="transmembrane region" description="Helical" evidence="1">
    <location>
        <begin position="146"/>
        <end position="166"/>
    </location>
</feature>
<keyword evidence="1" id="KW-0472">Membrane</keyword>
<keyword evidence="1" id="KW-1133">Transmembrane helix</keyword>
<name>A0A8H3J0P0_9LECA</name>
<organism evidence="2 3">
    <name type="scientific">Alectoria fallacina</name>
    <dbReference type="NCBI Taxonomy" id="1903189"/>
    <lineage>
        <taxon>Eukaryota</taxon>
        <taxon>Fungi</taxon>
        <taxon>Dikarya</taxon>
        <taxon>Ascomycota</taxon>
        <taxon>Pezizomycotina</taxon>
        <taxon>Lecanoromycetes</taxon>
        <taxon>OSLEUM clade</taxon>
        <taxon>Lecanoromycetidae</taxon>
        <taxon>Lecanorales</taxon>
        <taxon>Lecanorineae</taxon>
        <taxon>Parmeliaceae</taxon>
        <taxon>Alectoria</taxon>
    </lineage>
</organism>
<dbReference type="OrthoDB" id="10376816at2759"/>
<evidence type="ECO:0000256" key="1">
    <source>
        <dbReference type="SAM" id="Phobius"/>
    </source>
</evidence>
<evidence type="ECO:0000313" key="2">
    <source>
        <dbReference type="EMBL" id="CAF9938532.1"/>
    </source>
</evidence>
<dbReference type="EMBL" id="CAJPDR010000516">
    <property type="protein sequence ID" value="CAF9938532.1"/>
    <property type="molecule type" value="Genomic_DNA"/>
</dbReference>
<evidence type="ECO:0000313" key="3">
    <source>
        <dbReference type="Proteomes" id="UP000664203"/>
    </source>
</evidence>
<dbReference type="Proteomes" id="UP000664203">
    <property type="component" value="Unassembled WGS sequence"/>
</dbReference>
<accession>A0A8H3J0P0</accession>
<proteinExistence type="predicted"/>
<keyword evidence="3" id="KW-1185">Reference proteome</keyword>
<reference evidence="2" key="1">
    <citation type="submission" date="2021-03" db="EMBL/GenBank/DDBJ databases">
        <authorList>
            <person name="Tagirdzhanova G."/>
        </authorList>
    </citation>
    <scope>NUCLEOTIDE SEQUENCE</scope>
</reference>
<gene>
    <name evidence="2" type="ORF">ALECFALPRED_007718</name>
</gene>
<protein>
    <submittedName>
        <fullName evidence="2">Uncharacterized protein</fullName>
    </submittedName>
</protein>
<dbReference type="AlphaFoldDB" id="A0A8H3J0P0"/>
<keyword evidence="1" id="KW-0812">Transmembrane</keyword>
<comment type="caution">
    <text evidence="2">The sequence shown here is derived from an EMBL/GenBank/DDBJ whole genome shotgun (WGS) entry which is preliminary data.</text>
</comment>